<evidence type="ECO:0000313" key="2">
    <source>
        <dbReference type="Proteomes" id="UP000033054"/>
    </source>
</evidence>
<accession>A0A0E3ZYE9</accession>
<proteinExistence type="predicted"/>
<dbReference type="PATRIC" id="fig|1379870.5.peg.4467"/>
<name>A0A0E3ZYE9_9BACT</name>
<dbReference type="Proteomes" id="UP000033054">
    <property type="component" value="Chromosome"/>
</dbReference>
<dbReference type="EMBL" id="CP010429">
    <property type="protein sequence ID" value="AKD56968.1"/>
    <property type="molecule type" value="Genomic_DNA"/>
</dbReference>
<dbReference type="OrthoDB" id="956296at2"/>
<reference evidence="1 2" key="1">
    <citation type="journal article" date="2014" name="Curr. Microbiol.">
        <title>Spirosoma radiotolerans sp. nov., a gamma-radiation-resistant bacterium isolated from gamma ray-irradiated soil.</title>
        <authorList>
            <person name="Lee J.J."/>
            <person name="Srinivasan S."/>
            <person name="Lim S."/>
            <person name="Joe M."/>
            <person name="Im S."/>
            <person name="Bae S.I."/>
            <person name="Park K.R."/>
            <person name="Han J.H."/>
            <person name="Park S.H."/>
            <person name="Joo B.M."/>
            <person name="Park S.J."/>
            <person name="Kim M.K."/>
        </authorList>
    </citation>
    <scope>NUCLEOTIDE SEQUENCE [LARGE SCALE GENOMIC DNA]</scope>
    <source>
        <strain evidence="1 2">DG5A</strain>
    </source>
</reference>
<dbReference type="RefSeq" id="WP_046576425.1">
    <property type="nucleotide sequence ID" value="NZ_CP010429.1"/>
</dbReference>
<sequence length="143" mass="16896">MERAICKSIEILESLRVSYLDEYPFIGLKPNIRKVTYNDSTHYGLTKCITDFINMSDGIAVSINSTKNYRLFIDYLDRKSRIELGDILAIYKGKMMIIEVKKSNNYAKHIRAEIQFEIKVQKGLYFNAKTFQAFYEWFCEKFK</sequence>
<dbReference type="KEGG" id="srd:SD10_20740"/>
<dbReference type="AlphaFoldDB" id="A0A0E3ZYE9"/>
<organism evidence="1 2">
    <name type="scientific">Spirosoma radiotolerans</name>
    <dbReference type="NCBI Taxonomy" id="1379870"/>
    <lineage>
        <taxon>Bacteria</taxon>
        <taxon>Pseudomonadati</taxon>
        <taxon>Bacteroidota</taxon>
        <taxon>Cytophagia</taxon>
        <taxon>Cytophagales</taxon>
        <taxon>Cytophagaceae</taxon>
        <taxon>Spirosoma</taxon>
    </lineage>
</organism>
<evidence type="ECO:0000313" key="1">
    <source>
        <dbReference type="EMBL" id="AKD56968.1"/>
    </source>
</evidence>
<gene>
    <name evidence="1" type="ORF">SD10_20740</name>
</gene>
<dbReference type="HOGENOM" id="CLU_1804985_0_0_10"/>
<keyword evidence="2" id="KW-1185">Reference proteome</keyword>
<protein>
    <submittedName>
        <fullName evidence="1">Uncharacterized protein</fullName>
    </submittedName>
</protein>